<protein>
    <submittedName>
        <fullName evidence="5">tRNA pseudouridine(13) synthase</fullName>
        <ecNumber evidence="5">5.4.99.27</ecNumber>
    </submittedName>
</protein>
<comment type="similarity">
    <text evidence="1">Belongs to the pseudouridine synthase TruD family.</text>
</comment>
<dbReference type="GO" id="GO:0001522">
    <property type="term" value="P:pseudouridine synthesis"/>
    <property type="evidence" value="ECO:0007669"/>
    <property type="project" value="InterPro"/>
</dbReference>
<dbReference type="NCBIfam" id="NF002153">
    <property type="entry name" value="PRK00984.1-2"/>
    <property type="match status" value="1"/>
</dbReference>
<evidence type="ECO:0000313" key="5">
    <source>
        <dbReference type="EMBL" id="VAW93360.1"/>
    </source>
</evidence>
<evidence type="ECO:0000256" key="3">
    <source>
        <dbReference type="ARBA" id="ARBA00023235"/>
    </source>
</evidence>
<dbReference type="EC" id="5.4.99.27" evidence="5"/>
<dbReference type="InterPro" id="IPR043165">
    <property type="entry name" value="TruD_insert_sf"/>
</dbReference>
<dbReference type="InterPro" id="IPR050170">
    <property type="entry name" value="TruD_pseudoU_synthase"/>
</dbReference>
<gene>
    <name evidence="5" type="ORF">MNBD_GAMMA20-47</name>
</gene>
<dbReference type="GO" id="GO:0003723">
    <property type="term" value="F:RNA binding"/>
    <property type="evidence" value="ECO:0007669"/>
    <property type="project" value="InterPro"/>
</dbReference>
<dbReference type="InterPro" id="IPR020103">
    <property type="entry name" value="PsdUridine_synth_cat_dom_sf"/>
</dbReference>
<dbReference type="PANTHER" id="PTHR47811:SF1">
    <property type="entry name" value="TRNA PSEUDOURIDINE SYNTHASE D"/>
    <property type="match status" value="1"/>
</dbReference>
<dbReference type="GO" id="GO:0005829">
    <property type="term" value="C:cytosol"/>
    <property type="evidence" value="ECO:0007669"/>
    <property type="project" value="TreeGrafter"/>
</dbReference>
<dbReference type="Pfam" id="PF01142">
    <property type="entry name" value="TruD"/>
    <property type="match status" value="2"/>
</dbReference>
<dbReference type="EMBL" id="UOFU01000024">
    <property type="protein sequence ID" value="VAW93360.1"/>
    <property type="molecule type" value="Genomic_DNA"/>
</dbReference>
<dbReference type="GO" id="GO:0160150">
    <property type="term" value="F:tRNA pseudouridine(13) synthase activity"/>
    <property type="evidence" value="ECO:0007669"/>
    <property type="project" value="UniProtKB-EC"/>
</dbReference>
<reference evidence="5" key="1">
    <citation type="submission" date="2018-06" db="EMBL/GenBank/DDBJ databases">
        <authorList>
            <person name="Zhirakovskaya E."/>
        </authorList>
    </citation>
    <scope>NUCLEOTIDE SEQUENCE</scope>
</reference>
<dbReference type="GO" id="GO:0008033">
    <property type="term" value="P:tRNA processing"/>
    <property type="evidence" value="ECO:0007669"/>
    <property type="project" value="UniProtKB-KW"/>
</dbReference>
<dbReference type="InterPro" id="IPR020119">
    <property type="entry name" value="PsdUridine_synth_TruD_CS"/>
</dbReference>
<dbReference type="PROSITE" id="PS01268">
    <property type="entry name" value="UPF0024"/>
    <property type="match status" value="1"/>
</dbReference>
<dbReference type="SUPFAM" id="SSF55120">
    <property type="entry name" value="Pseudouridine synthase"/>
    <property type="match status" value="1"/>
</dbReference>
<dbReference type="PROSITE" id="PS50984">
    <property type="entry name" value="TRUD"/>
    <property type="match status" value="1"/>
</dbReference>
<dbReference type="Gene3D" id="3.30.2340.10">
    <property type="entry name" value="TruD, insertion domain"/>
    <property type="match status" value="1"/>
</dbReference>
<dbReference type="InterPro" id="IPR001656">
    <property type="entry name" value="PsdUridine_synth_TruD"/>
</dbReference>
<dbReference type="CDD" id="cd02575">
    <property type="entry name" value="PseudoU_synth_EcTruD"/>
    <property type="match status" value="1"/>
</dbReference>
<feature type="non-terminal residue" evidence="5">
    <location>
        <position position="1"/>
    </location>
</feature>
<keyword evidence="2" id="KW-0819">tRNA processing</keyword>
<evidence type="ECO:0000259" key="4">
    <source>
        <dbReference type="PROSITE" id="PS50984"/>
    </source>
</evidence>
<feature type="domain" description="TRUD" evidence="4">
    <location>
        <begin position="153"/>
        <end position="299"/>
    </location>
</feature>
<proteinExistence type="inferred from homology"/>
<dbReference type="PANTHER" id="PTHR47811">
    <property type="entry name" value="TRNA PSEUDOURIDINE SYNTHASE D"/>
    <property type="match status" value="1"/>
</dbReference>
<evidence type="ECO:0000256" key="2">
    <source>
        <dbReference type="ARBA" id="ARBA00022694"/>
    </source>
</evidence>
<sequence length="339" mass="37857">LPDWPRALGTPEASARVRACPEDFRVDELRDSEADGEGEHLLLHIRKRNRNTEEVARALARHAGVRARDVAYCGLKDRIAVTTQWFSVWLPGKPDPDWSPILGEDLELLGQVRHRRKLQRGGLRGNRFTLLLREVQGDREALENRLATVLEHGVPNYFGEQRFGRDGGNLAAALAMFAGRRVKDRHRRGLFLSAARSFLFNEVLAARVHDASWNRALPGEVLQLAGSRSFFVGEVIDDEIVARLACGDVLPSGPLWGRGELPSIAAARAVEEVVLAAHRDFCEGLEKAGLKQERRALRLPVADLQWQWRDGGQDLQLIFSLSAGTYATAVLRELFLSQT</sequence>
<dbReference type="InterPro" id="IPR042214">
    <property type="entry name" value="TruD_catalytic"/>
</dbReference>
<dbReference type="InterPro" id="IPR011760">
    <property type="entry name" value="PsdUridine_synth_TruD_insert"/>
</dbReference>
<keyword evidence="3 5" id="KW-0413">Isomerase</keyword>
<dbReference type="Gene3D" id="3.30.2350.20">
    <property type="entry name" value="TruD, catalytic domain"/>
    <property type="match status" value="1"/>
</dbReference>
<evidence type="ECO:0000256" key="1">
    <source>
        <dbReference type="ARBA" id="ARBA00007953"/>
    </source>
</evidence>
<dbReference type="AlphaFoldDB" id="A0A3B0ZVW2"/>
<dbReference type="HAMAP" id="MF_01082">
    <property type="entry name" value="TruD"/>
    <property type="match status" value="1"/>
</dbReference>
<organism evidence="5">
    <name type="scientific">hydrothermal vent metagenome</name>
    <dbReference type="NCBI Taxonomy" id="652676"/>
    <lineage>
        <taxon>unclassified sequences</taxon>
        <taxon>metagenomes</taxon>
        <taxon>ecological metagenomes</taxon>
    </lineage>
</organism>
<name>A0A3B0ZVW2_9ZZZZ</name>
<accession>A0A3B0ZVW2</accession>